<dbReference type="Proteomes" id="UP000570474">
    <property type="component" value="Unassembled WGS sequence"/>
</dbReference>
<accession>A0A847RCP7</accession>
<sequence>MKSRIKVSFPTKLLSNHNYLNEVPVEGKTTNRFNFMIGWYELYANQIIRTGNCITLLSTPYAITIDTFWNTNHFEDISKYVFWTFNDSFQQKLIQQLASIPDSVITRCNDLLTQFAFPYNEADHINPDEELQWCFVKNTSLKKSGKYELMYCRDRENRTAIKSALAAFIDRSTAEQVTVTIANEAAPSFLSMLVPSNGSQLVTLNYINEKVKASGCKFDVFRSVKKSKGNRNPYGFNGCVAAVIDHFYQLNYFVSTYSLEDIFQAYFEYTGNGIAKFSTFMSEFRQDNSYLKHMKMLKKLNINKLR</sequence>
<comment type="caution">
    <text evidence="1">The sequence shown here is derived from an EMBL/GenBank/DDBJ whole genome shotgun (WGS) entry which is preliminary data.</text>
</comment>
<organism evidence="1 2">
    <name type="scientific">Chitinophaga varians</name>
    <dbReference type="NCBI Taxonomy" id="2202339"/>
    <lineage>
        <taxon>Bacteria</taxon>
        <taxon>Pseudomonadati</taxon>
        <taxon>Bacteroidota</taxon>
        <taxon>Chitinophagia</taxon>
        <taxon>Chitinophagales</taxon>
        <taxon>Chitinophagaceae</taxon>
        <taxon>Chitinophaga</taxon>
    </lineage>
</organism>
<proteinExistence type="predicted"/>
<dbReference type="EMBL" id="JABAIA010000001">
    <property type="protein sequence ID" value="NLR64849.1"/>
    <property type="molecule type" value="Genomic_DNA"/>
</dbReference>
<dbReference type="RefSeq" id="WP_168870778.1">
    <property type="nucleotide sequence ID" value="NZ_JABAIA010000001.1"/>
</dbReference>
<protein>
    <submittedName>
        <fullName evidence="1">Uncharacterized protein</fullName>
    </submittedName>
</protein>
<evidence type="ECO:0000313" key="1">
    <source>
        <dbReference type="EMBL" id="NLR64849.1"/>
    </source>
</evidence>
<reference evidence="1 2" key="1">
    <citation type="submission" date="2020-04" db="EMBL/GenBank/DDBJ databases">
        <authorList>
            <person name="Yin C."/>
        </authorList>
    </citation>
    <scope>NUCLEOTIDE SEQUENCE [LARGE SCALE GENOMIC DNA]</scope>
    <source>
        <strain evidence="1 2">Ae27</strain>
    </source>
</reference>
<keyword evidence="2" id="KW-1185">Reference proteome</keyword>
<gene>
    <name evidence="1" type="ORF">HGH92_11090</name>
</gene>
<name>A0A847RCP7_9BACT</name>
<evidence type="ECO:0000313" key="2">
    <source>
        <dbReference type="Proteomes" id="UP000570474"/>
    </source>
</evidence>
<dbReference type="AlphaFoldDB" id="A0A847RCP7"/>